<dbReference type="VEuPathDB" id="MicrosporidiaDB:H312_01006"/>
<name>A0A059F2U1_9MICR</name>
<dbReference type="SUPFAM" id="SSF52540">
    <property type="entry name" value="P-loop containing nucleoside triphosphate hydrolases"/>
    <property type="match status" value="1"/>
</dbReference>
<protein>
    <submittedName>
        <fullName evidence="1">Uncharacterized protein</fullName>
    </submittedName>
</protein>
<dbReference type="InterPro" id="IPR027417">
    <property type="entry name" value="P-loop_NTPase"/>
</dbReference>
<reference evidence="1 2" key="2">
    <citation type="submission" date="2014-03" db="EMBL/GenBank/DDBJ databases">
        <title>The Genome Sequence of Anncaliia algerae insect isolate PRA339.</title>
        <authorList>
            <consortium name="The Broad Institute Genome Sequencing Platform"/>
            <consortium name="The Broad Institute Genome Sequencing Center for Infectious Disease"/>
            <person name="Cuomo C."/>
            <person name="Becnel J."/>
            <person name="Sanscrainte N."/>
            <person name="Walker B."/>
            <person name="Young S.K."/>
            <person name="Zeng Q."/>
            <person name="Gargeya S."/>
            <person name="Fitzgerald M."/>
            <person name="Haas B."/>
            <person name="Abouelleil A."/>
            <person name="Alvarado L."/>
            <person name="Arachchi H.M."/>
            <person name="Berlin A.M."/>
            <person name="Chapman S.B."/>
            <person name="Dewar J."/>
            <person name="Goldberg J."/>
            <person name="Griggs A."/>
            <person name="Gujja S."/>
            <person name="Hansen M."/>
            <person name="Howarth C."/>
            <person name="Imamovic A."/>
            <person name="Larimer J."/>
            <person name="McCowan C."/>
            <person name="Murphy C."/>
            <person name="Neiman D."/>
            <person name="Pearson M."/>
            <person name="Priest M."/>
            <person name="Roberts A."/>
            <person name="Saif S."/>
            <person name="Shea T."/>
            <person name="Sisk P."/>
            <person name="Sykes S."/>
            <person name="Wortman J."/>
            <person name="Nusbaum C."/>
            <person name="Birren B."/>
        </authorList>
    </citation>
    <scope>NUCLEOTIDE SEQUENCE [LARGE SCALE GENOMIC DNA]</scope>
    <source>
        <strain evidence="1 2">PRA339</strain>
    </source>
</reference>
<dbReference type="Proteomes" id="UP000030655">
    <property type="component" value="Unassembled WGS sequence"/>
</dbReference>
<accession>A0A059F2U1</accession>
<sequence>MHIQLYTPHLKKKFLALLQNKNTTPIVIYGQPGSGKTTFIMKMLEENNIKPVHLDSLPFYPKYLAQNEIGYYDTDTPVKVQCNLIIETRSFFYPDSFVFSLNERLLKKYSFNKNMHSNSLIKTQENENNINLLDKKIETLGKLSFDNKFTMLNRLFYKNISINIPKLTAYIHNCYLDFMDLQDSYEVISDLSFLFSSHHTSLDESLIVESVRIRNKKRKGFYGFKPSKYFES</sequence>
<keyword evidence="2" id="KW-1185">Reference proteome</keyword>
<gene>
    <name evidence="1" type="ORF">H312_01006</name>
</gene>
<dbReference type="AlphaFoldDB" id="A0A059F2U1"/>
<reference evidence="2" key="1">
    <citation type="submission" date="2013-02" db="EMBL/GenBank/DDBJ databases">
        <authorList>
            <consortium name="The Broad Institute Genome Sequencing Platform"/>
            <person name="Cuomo C."/>
            <person name="Becnel J."/>
            <person name="Sanscrainte N."/>
            <person name="Walker B."/>
            <person name="Young S.K."/>
            <person name="Zeng Q."/>
            <person name="Gargeya S."/>
            <person name="Fitzgerald M."/>
            <person name="Haas B."/>
            <person name="Abouelleil A."/>
            <person name="Alvarado L."/>
            <person name="Arachchi H.M."/>
            <person name="Berlin A.M."/>
            <person name="Chapman S.B."/>
            <person name="Dewar J."/>
            <person name="Goldberg J."/>
            <person name="Griggs A."/>
            <person name="Gujja S."/>
            <person name="Hansen M."/>
            <person name="Howarth C."/>
            <person name="Imamovic A."/>
            <person name="Larimer J."/>
            <person name="McCowan C."/>
            <person name="Murphy C."/>
            <person name="Neiman D."/>
            <person name="Pearson M."/>
            <person name="Priest M."/>
            <person name="Roberts A."/>
            <person name="Saif S."/>
            <person name="Shea T."/>
            <person name="Sisk P."/>
            <person name="Sykes S."/>
            <person name="Wortman J."/>
            <person name="Nusbaum C."/>
            <person name="Birren B."/>
        </authorList>
    </citation>
    <scope>NUCLEOTIDE SEQUENCE [LARGE SCALE GENOMIC DNA]</scope>
    <source>
        <strain evidence="2">PRA339</strain>
    </source>
</reference>
<evidence type="ECO:0000313" key="1">
    <source>
        <dbReference type="EMBL" id="KCZ81553.1"/>
    </source>
</evidence>
<proteinExistence type="predicted"/>
<evidence type="ECO:0000313" key="2">
    <source>
        <dbReference type="Proteomes" id="UP000030655"/>
    </source>
</evidence>
<dbReference type="OrthoDB" id="2187577at2759"/>
<dbReference type="HOGENOM" id="CLU_1065700_0_0_1"/>
<organism evidence="1 2">
    <name type="scientific">Anncaliia algerae PRA339</name>
    <dbReference type="NCBI Taxonomy" id="1288291"/>
    <lineage>
        <taxon>Eukaryota</taxon>
        <taxon>Fungi</taxon>
        <taxon>Fungi incertae sedis</taxon>
        <taxon>Microsporidia</taxon>
        <taxon>Tubulinosematoidea</taxon>
        <taxon>Tubulinosematidae</taxon>
        <taxon>Anncaliia</taxon>
    </lineage>
</organism>
<dbReference type="EMBL" id="KK365140">
    <property type="protein sequence ID" value="KCZ81553.1"/>
    <property type="molecule type" value="Genomic_DNA"/>
</dbReference>
<dbReference type="Gene3D" id="3.40.50.300">
    <property type="entry name" value="P-loop containing nucleotide triphosphate hydrolases"/>
    <property type="match status" value="1"/>
</dbReference>